<evidence type="ECO:0000256" key="2">
    <source>
        <dbReference type="SAM" id="SignalP"/>
    </source>
</evidence>
<keyword evidence="2" id="KW-0732">Signal</keyword>
<evidence type="ECO:0000256" key="1">
    <source>
        <dbReference type="ARBA" id="ARBA00007734"/>
    </source>
</evidence>
<keyword evidence="5" id="KW-1185">Reference proteome</keyword>
<protein>
    <submittedName>
        <fullName evidence="4">Lytic transglycosylase domain-containing protein</fullName>
    </submittedName>
</protein>
<dbReference type="AlphaFoldDB" id="A0A972FRR6"/>
<dbReference type="SUPFAM" id="SSF53955">
    <property type="entry name" value="Lysozyme-like"/>
    <property type="match status" value="1"/>
</dbReference>
<feature type="chain" id="PRO_5038045852" evidence="2">
    <location>
        <begin position="42"/>
        <end position="235"/>
    </location>
</feature>
<dbReference type="Gene3D" id="1.10.530.10">
    <property type="match status" value="1"/>
</dbReference>
<evidence type="ECO:0000313" key="5">
    <source>
        <dbReference type="Proteomes" id="UP000737113"/>
    </source>
</evidence>
<sequence length="235" mass="25825">MTLTISATGDTRFRLRQGSAFACLCACILLCALAASLPARASDSPVKADTSARHKIKVYQYRRGDGPTVFSDTPPGDGDYRLLLYDCFACKPDSRLDWHSIRLFGNDYRQAIARAARSHKLEAALIRAVIHAESAFDTRALSRTGAMGLMQLMPATAEAMGVKDAFQPEQNIQGGSRYLAKLLQQFDGDIALACAAYNAGPTAVRQYRGVPPYPETLAYVERVQILLQRYRKLAT</sequence>
<dbReference type="CDD" id="cd00254">
    <property type="entry name" value="LT-like"/>
    <property type="match status" value="1"/>
</dbReference>
<feature type="signal peptide" evidence="2">
    <location>
        <begin position="1"/>
        <end position="41"/>
    </location>
</feature>
<evidence type="ECO:0000313" key="4">
    <source>
        <dbReference type="EMBL" id="NMH64983.1"/>
    </source>
</evidence>
<dbReference type="EMBL" id="JAAXYH010000004">
    <property type="protein sequence ID" value="NMH64983.1"/>
    <property type="molecule type" value="Genomic_DNA"/>
</dbReference>
<reference evidence="4" key="1">
    <citation type="submission" date="2020-04" db="EMBL/GenBank/DDBJ databases">
        <title>Description of Shewanella salipaludis sp. nov., isolated from a salt marsh.</title>
        <authorList>
            <person name="Park S."/>
            <person name="Yoon J.-H."/>
        </authorList>
    </citation>
    <scope>NUCLEOTIDE SEQUENCE</scope>
    <source>
        <strain evidence="4">SHSM-M6</strain>
    </source>
</reference>
<comment type="caution">
    <text evidence="4">The sequence shown here is derived from an EMBL/GenBank/DDBJ whole genome shotgun (WGS) entry which is preliminary data.</text>
</comment>
<dbReference type="PANTHER" id="PTHR37423">
    <property type="entry name" value="SOLUBLE LYTIC MUREIN TRANSGLYCOSYLASE-RELATED"/>
    <property type="match status" value="1"/>
</dbReference>
<dbReference type="Proteomes" id="UP000737113">
    <property type="component" value="Unassembled WGS sequence"/>
</dbReference>
<gene>
    <name evidence="4" type="ORF">HC757_07330</name>
</gene>
<dbReference type="InterPro" id="IPR008258">
    <property type="entry name" value="Transglycosylase_SLT_dom_1"/>
</dbReference>
<feature type="domain" description="Transglycosylase SLT" evidence="3">
    <location>
        <begin position="111"/>
        <end position="208"/>
    </location>
</feature>
<dbReference type="InterPro" id="IPR023346">
    <property type="entry name" value="Lysozyme-like_dom_sf"/>
</dbReference>
<proteinExistence type="inferred from homology"/>
<organism evidence="4 5">
    <name type="scientific">Shewanella salipaludis</name>
    <dbReference type="NCBI Taxonomy" id="2723052"/>
    <lineage>
        <taxon>Bacteria</taxon>
        <taxon>Pseudomonadati</taxon>
        <taxon>Pseudomonadota</taxon>
        <taxon>Gammaproteobacteria</taxon>
        <taxon>Alteromonadales</taxon>
        <taxon>Shewanellaceae</taxon>
        <taxon>Shewanella</taxon>
    </lineage>
</organism>
<evidence type="ECO:0000259" key="3">
    <source>
        <dbReference type="Pfam" id="PF01464"/>
    </source>
</evidence>
<comment type="similarity">
    <text evidence="1">Belongs to the transglycosylase Slt family.</text>
</comment>
<accession>A0A972FRR6</accession>
<dbReference type="PANTHER" id="PTHR37423:SF2">
    <property type="entry name" value="MEMBRANE-BOUND LYTIC MUREIN TRANSGLYCOSYLASE C"/>
    <property type="match status" value="1"/>
</dbReference>
<name>A0A972FRR6_9GAMM</name>
<dbReference type="Pfam" id="PF01464">
    <property type="entry name" value="SLT"/>
    <property type="match status" value="1"/>
</dbReference>